<sequence length="171" mass="18763">MQITPGFTVREEERLAKLHGYTAIEEYEKSGAFQHIAGMAARMFDVPVAFVNIVDRDSVLIKGSIGLTNVKEISRSIGLCSLAIQRDEVTVFENTRTELSLSANPLIYGEPGFQFYAGAPLKTSDGYSIGAVGVADYKPRNFAEAEELMLEALATTVMEELSEMQLMSVTQ</sequence>
<dbReference type="EMBL" id="CP009621">
    <property type="protein sequence ID" value="AKD05528.1"/>
    <property type="molecule type" value="Genomic_DNA"/>
</dbReference>
<proteinExistence type="predicted"/>
<keyword evidence="3" id="KW-1185">Reference proteome</keyword>
<evidence type="ECO:0000259" key="1">
    <source>
        <dbReference type="Pfam" id="PF01590"/>
    </source>
</evidence>
<dbReference type="Proteomes" id="UP000033109">
    <property type="component" value="Chromosome"/>
</dbReference>
<reference evidence="2 3" key="1">
    <citation type="journal article" date="2015" name="Sci. Rep.">
        <title>Unraveling adaptation of Pontibacter korlensis to radiation and infertility in desert through complete genome and comparative transcriptomic analysis.</title>
        <authorList>
            <person name="Dai J."/>
            <person name="Dai W."/>
            <person name="Qiu C."/>
            <person name="Yang Z."/>
            <person name="Zhang Y."/>
            <person name="Zhou M."/>
            <person name="Zhang L."/>
            <person name="Fang C."/>
            <person name="Gao Q."/>
            <person name="Yang Q."/>
            <person name="Li X."/>
            <person name="Wang Z."/>
            <person name="Wang Z."/>
            <person name="Jia Z."/>
            <person name="Chen X."/>
        </authorList>
    </citation>
    <scope>NUCLEOTIDE SEQUENCE [LARGE SCALE GENOMIC DNA]</scope>
    <source>
        <strain evidence="2 3">X14-1T</strain>
    </source>
</reference>
<dbReference type="AlphaFoldDB" id="A0A0E3ZJC3"/>
<organism evidence="2 3">
    <name type="scientific">Pontibacter korlensis</name>
    <dbReference type="NCBI Taxonomy" id="400092"/>
    <lineage>
        <taxon>Bacteria</taxon>
        <taxon>Pseudomonadati</taxon>
        <taxon>Bacteroidota</taxon>
        <taxon>Cytophagia</taxon>
        <taxon>Cytophagales</taxon>
        <taxon>Hymenobacteraceae</taxon>
        <taxon>Pontibacter</taxon>
    </lineage>
</organism>
<dbReference type="HOGENOM" id="CLU_096802_1_0_10"/>
<feature type="domain" description="GAF" evidence="1">
    <location>
        <begin position="32"/>
        <end position="158"/>
    </location>
</feature>
<dbReference type="PANTHER" id="PTHR43102">
    <property type="entry name" value="SLR1143 PROTEIN"/>
    <property type="match status" value="1"/>
</dbReference>
<dbReference type="KEGG" id="pko:PKOR_05005"/>
<dbReference type="STRING" id="400092.PKOR_05005"/>
<dbReference type="PANTHER" id="PTHR43102:SF2">
    <property type="entry name" value="GAF DOMAIN-CONTAINING PROTEIN"/>
    <property type="match status" value="1"/>
</dbReference>
<protein>
    <recommendedName>
        <fullName evidence="1">GAF domain-containing protein</fullName>
    </recommendedName>
</protein>
<dbReference type="Pfam" id="PF01590">
    <property type="entry name" value="GAF"/>
    <property type="match status" value="1"/>
</dbReference>
<dbReference type="SUPFAM" id="SSF55781">
    <property type="entry name" value="GAF domain-like"/>
    <property type="match status" value="1"/>
</dbReference>
<dbReference type="InterPro" id="IPR003018">
    <property type="entry name" value="GAF"/>
</dbReference>
<evidence type="ECO:0000313" key="2">
    <source>
        <dbReference type="EMBL" id="AKD05528.1"/>
    </source>
</evidence>
<dbReference type="InterPro" id="IPR029016">
    <property type="entry name" value="GAF-like_dom_sf"/>
</dbReference>
<name>A0A0E3ZJC3_9BACT</name>
<accession>A0A0E3ZJC3</accession>
<dbReference type="Gene3D" id="3.30.450.40">
    <property type="match status" value="1"/>
</dbReference>
<evidence type="ECO:0000313" key="3">
    <source>
        <dbReference type="Proteomes" id="UP000033109"/>
    </source>
</evidence>
<gene>
    <name evidence="2" type="ORF">PKOR_05005</name>
</gene>
<dbReference type="PATRIC" id="fig|400092.3.peg.1117"/>